<accession>A0ABS7TES2</accession>
<dbReference type="Gene3D" id="1.10.238.10">
    <property type="entry name" value="EF-hand"/>
    <property type="match status" value="2"/>
</dbReference>
<gene>
    <name evidence="5" type="ORF">K7B09_08415</name>
</gene>
<evidence type="ECO:0000313" key="5">
    <source>
        <dbReference type="EMBL" id="MBZ4186343.1"/>
    </source>
</evidence>
<dbReference type="PROSITE" id="PS00018">
    <property type="entry name" value="EF_HAND_1"/>
    <property type="match status" value="3"/>
</dbReference>
<evidence type="ECO:0000256" key="3">
    <source>
        <dbReference type="SAM" id="SignalP"/>
    </source>
</evidence>
<dbReference type="PANTHER" id="PTHR10827">
    <property type="entry name" value="RETICULOCALBIN"/>
    <property type="match status" value="1"/>
</dbReference>
<dbReference type="InterPro" id="IPR018247">
    <property type="entry name" value="EF_Hand_1_Ca_BS"/>
</dbReference>
<dbReference type="Pfam" id="PF13202">
    <property type="entry name" value="EF-hand_5"/>
    <property type="match status" value="2"/>
</dbReference>
<protein>
    <recommendedName>
        <fullName evidence="4">EF-hand domain-containing protein</fullName>
    </recommendedName>
</protein>
<keyword evidence="1" id="KW-0479">Metal-binding</keyword>
<evidence type="ECO:0000313" key="6">
    <source>
        <dbReference type="Proteomes" id="UP001430290"/>
    </source>
</evidence>
<dbReference type="SMART" id="SM00054">
    <property type="entry name" value="EFh"/>
    <property type="match status" value="3"/>
</dbReference>
<feature type="chain" id="PRO_5047213342" description="EF-hand domain-containing protein" evidence="3">
    <location>
        <begin position="22"/>
        <end position="148"/>
    </location>
</feature>
<dbReference type="Proteomes" id="UP001430290">
    <property type="component" value="Unassembled WGS sequence"/>
</dbReference>
<sequence length="148" mass="15606">MHSLSLAALALGMLIAQGAQAQTHKPATAAVPAAPATKDMAAETFKQWDKNADGQLSLPEFRAGWQQAQAAAQLQVQLRRQFATLDANHDGAIDASEYGNLVLIKNAGKTAPPLARFDVNADGKLEFGEYLKLVEALAPKEAAKGAAK</sequence>
<keyword evidence="2" id="KW-0677">Repeat</keyword>
<proteinExistence type="predicted"/>
<evidence type="ECO:0000259" key="4">
    <source>
        <dbReference type="PROSITE" id="PS50222"/>
    </source>
</evidence>
<dbReference type="InterPro" id="IPR011992">
    <property type="entry name" value="EF-hand-dom_pair"/>
</dbReference>
<dbReference type="PANTHER" id="PTHR10827:SF98">
    <property type="entry name" value="45 KDA CALCIUM-BINDING PROTEIN"/>
    <property type="match status" value="1"/>
</dbReference>
<dbReference type="PROSITE" id="PS50222">
    <property type="entry name" value="EF_HAND_2"/>
    <property type="match status" value="3"/>
</dbReference>
<organism evidence="5 6">
    <name type="scientific">Thermomonas beijingensis</name>
    <dbReference type="NCBI Taxonomy" id="2872701"/>
    <lineage>
        <taxon>Bacteria</taxon>
        <taxon>Pseudomonadati</taxon>
        <taxon>Pseudomonadota</taxon>
        <taxon>Gammaproteobacteria</taxon>
        <taxon>Lysobacterales</taxon>
        <taxon>Lysobacteraceae</taxon>
        <taxon>Thermomonas</taxon>
    </lineage>
</organism>
<keyword evidence="3" id="KW-0732">Signal</keyword>
<dbReference type="SUPFAM" id="SSF47473">
    <property type="entry name" value="EF-hand"/>
    <property type="match status" value="1"/>
</dbReference>
<evidence type="ECO:0000256" key="1">
    <source>
        <dbReference type="ARBA" id="ARBA00022723"/>
    </source>
</evidence>
<reference evidence="5" key="1">
    <citation type="submission" date="2021-09" db="EMBL/GenBank/DDBJ databases">
        <authorList>
            <person name="Wu T."/>
            <person name="Guo S.Z."/>
        </authorList>
    </citation>
    <scope>NUCLEOTIDE SEQUENCE</scope>
    <source>
        <strain evidence="5">RSS-23</strain>
    </source>
</reference>
<dbReference type="RefSeq" id="WP_223629020.1">
    <property type="nucleotide sequence ID" value="NZ_JAIQDJ010000003.1"/>
</dbReference>
<name>A0ABS7TES2_9GAMM</name>
<feature type="signal peptide" evidence="3">
    <location>
        <begin position="1"/>
        <end position="21"/>
    </location>
</feature>
<dbReference type="InterPro" id="IPR002048">
    <property type="entry name" value="EF_hand_dom"/>
</dbReference>
<dbReference type="EMBL" id="JAIQDJ010000003">
    <property type="protein sequence ID" value="MBZ4186343.1"/>
    <property type="molecule type" value="Genomic_DNA"/>
</dbReference>
<feature type="domain" description="EF-hand" evidence="4">
    <location>
        <begin position="36"/>
        <end position="71"/>
    </location>
</feature>
<feature type="domain" description="EF-hand" evidence="4">
    <location>
        <begin position="73"/>
        <end position="108"/>
    </location>
</feature>
<comment type="caution">
    <text evidence="5">The sequence shown here is derived from an EMBL/GenBank/DDBJ whole genome shotgun (WGS) entry which is preliminary data.</text>
</comment>
<evidence type="ECO:0000256" key="2">
    <source>
        <dbReference type="ARBA" id="ARBA00022737"/>
    </source>
</evidence>
<feature type="domain" description="EF-hand" evidence="4">
    <location>
        <begin position="115"/>
        <end position="140"/>
    </location>
</feature>
<keyword evidence="6" id="KW-1185">Reference proteome</keyword>